<keyword evidence="3" id="KW-1185">Reference proteome</keyword>
<dbReference type="STRING" id="1314674.A0A0D7AVI7"/>
<evidence type="ECO:0000313" key="3">
    <source>
        <dbReference type="Proteomes" id="UP000054007"/>
    </source>
</evidence>
<feature type="region of interest" description="Disordered" evidence="1">
    <location>
        <begin position="1"/>
        <end position="60"/>
    </location>
</feature>
<gene>
    <name evidence="2" type="ORF">CYLTODRAFT_361836</name>
</gene>
<proteinExistence type="predicted"/>
<evidence type="ECO:0000313" key="2">
    <source>
        <dbReference type="EMBL" id="KIY62207.1"/>
    </source>
</evidence>
<name>A0A0D7AVI7_9AGAR</name>
<accession>A0A0D7AVI7</accession>
<dbReference type="EMBL" id="KN880811">
    <property type="protein sequence ID" value="KIY62207.1"/>
    <property type="molecule type" value="Genomic_DNA"/>
</dbReference>
<organism evidence="2 3">
    <name type="scientific">Cylindrobasidium torrendii FP15055 ss-10</name>
    <dbReference type="NCBI Taxonomy" id="1314674"/>
    <lineage>
        <taxon>Eukaryota</taxon>
        <taxon>Fungi</taxon>
        <taxon>Dikarya</taxon>
        <taxon>Basidiomycota</taxon>
        <taxon>Agaricomycotina</taxon>
        <taxon>Agaricomycetes</taxon>
        <taxon>Agaricomycetidae</taxon>
        <taxon>Agaricales</taxon>
        <taxon>Marasmiineae</taxon>
        <taxon>Physalacriaceae</taxon>
        <taxon>Cylindrobasidium</taxon>
    </lineage>
</organism>
<dbReference type="Proteomes" id="UP000054007">
    <property type="component" value="Unassembled WGS sequence"/>
</dbReference>
<reference evidence="2 3" key="1">
    <citation type="journal article" date="2015" name="Fungal Genet. Biol.">
        <title>Evolution of novel wood decay mechanisms in Agaricales revealed by the genome sequences of Fistulina hepatica and Cylindrobasidium torrendii.</title>
        <authorList>
            <person name="Floudas D."/>
            <person name="Held B.W."/>
            <person name="Riley R."/>
            <person name="Nagy L.G."/>
            <person name="Koehler G."/>
            <person name="Ransdell A.S."/>
            <person name="Younus H."/>
            <person name="Chow J."/>
            <person name="Chiniquy J."/>
            <person name="Lipzen A."/>
            <person name="Tritt A."/>
            <person name="Sun H."/>
            <person name="Haridas S."/>
            <person name="LaButti K."/>
            <person name="Ohm R.A."/>
            <person name="Kues U."/>
            <person name="Blanchette R.A."/>
            <person name="Grigoriev I.V."/>
            <person name="Minto R.E."/>
            <person name="Hibbett D.S."/>
        </authorList>
    </citation>
    <scope>NUCLEOTIDE SEQUENCE [LARGE SCALE GENOMIC DNA]</scope>
    <source>
        <strain evidence="2 3">FP15055 ss-10</strain>
    </source>
</reference>
<evidence type="ECO:0000256" key="1">
    <source>
        <dbReference type="SAM" id="MobiDB-lite"/>
    </source>
</evidence>
<protein>
    <submittedName>
        <fullName evidence="2">Uncharacterized protein</fullName>
    </submittedName>
</protein>
<dbReference type="OrthoDB" id="3205170at2759"/>
<dbReference type="AlphaFoldDB" id="A0A0D7AVI7"/>
<sequence>MSSNRALRKEQRRVSIYTQLHPLRSSGSSDASEDDSSDDRHLVGDIDVEEAAQPTDLDESWPYTFRAGDRVWVRIAEDDWRSGEIFGNKTKSGPTREKEGTFYPVVLTTNRVRKWFAPLNGDIKPDSTHIRRLLDDAGLLNQA</sequence>